<gene>
    <name evidence="2" type="ORF">UV73_C0002G0113</name>
</gene>
<dbReference type="AlphaFoldDB" id="A0A0G1DL68"/>
<reference evidence="2 3" key="1">
    <citation type="journal article" date="2015" name="Nature">
        <title>rRNA introns, odd ribosomes, and small enigmatic genomes across a large radiation of phyla.</title>
        <authorList>
            <person name="Brown C.T."/>
            <person name="Hug L.A."/>
            <person name="Thomas B.C."/>
            <person name="Sharon I."/>
            <person name="Castelle C.J."/>
            <person name="Singh A."/>
            <person name="Wilkins M.J."/>
            <person name="Williams K.H."/>
            <person name="Banfield J.F."/>
        </authorList>
    </citation>
    <scope>NUCLEOTIDE SEQUENCE [LARGE SCALE GENOMIC DNA]</scope>
</reference>
<keyword evidence="1" id="KW-1133">Transmembrane helix</keyword>
<feature type="transmembrane region" description="Helical" evidence="1">
    <location>
        <begin position="12"/>
        <end position="36"/>
    </location>
</feature>
<name>A0A0G1DL68_9BACT</name>
<keyword evidence="1" id="KW-0812">Transmembrane</keyword>
<organism evidence="2 3">
    <name type="scientific">Candidatus Gottesmanbacteria bacterium GW2011_GWA2_43_14</name>
    <dbReference type="NCBI Taxonomy" id="1618443"/>
    <lineage>
        <taxon>Bacteria</taxon>
        <taxon>Candidatus Gottesmaniibacteriota</taxon>
    </lineage>
</organism>
<dbReference type="EMBL" id="LCFP01000002">
    <property type="protein sequence ID" value="KKS98399.1"/>
    <property type="molecule type" value="Genomic_DNA"/>
</dbReference>
<comment type="caution">
    <text evidence="2">The sequence shown here is derived from an EMBL/GenBank/DDBJ whole genome shotgun (WGS) entry which is preliminary data.</text>
</comment>
<accession>A0A0G1DL68</accession>
<evidence type="ECO:0000313" key="2">
    <source>
        <dbReference type="EMBL" id="KKS98399.1"/>
    </source>
</evidence>
<keyword evidence="1" id="KW-0472">Membrane</keyword>
<sequence>MKNRLKIKSFILKYESVLSSFVVVLFILILTVKLLLPNFLRITTIFTERKELTTKLVQLKKKEALLTLQNRDVLAEDFARLNMIVPASKDYVLLFSTLDQLQQSTGVFVTRSDFQLGVVSTSSALLKKPVGEPSFLLPINLEVTGDIGQIEIFLRSLTNLSGRMITVNHLQLTMLDDGSVRSSIDGNAYFNPLPKTIGKIDSPLPQIKHEYRQIIERVSQNMVLDRQPPEFPSQVPVGNDNLFF</sequence>
<evidence type="ECO:0000313" key="3">
    <source>
        <dbReference type="Proteomes" id="UP000034894"/>
    </source>
</evidence>
<dbReference type="Proteomes" id="UP000034894">
    <property type="component" value="Unassembled WGS sequence"/>
</dbReference>
<evidence type="ECO:0000256" key="1">
    <source>
        <dbReference type="SAM" id="Phobius"/>
    </source>
</evidence>
<dbReference type="Gene3D" id="3.30.70.60">
    <property type="match status" value="1"/>
</dbReference>
<dbReference type="InterPro" id="IPR014717">
    <property type="entry name" value="Transl_elong_EF1B/ribsomal_bS6"/>
</dbReference>
<protein>
    <submittedName>
        <fullName evidence="2">Uncharacterized protein</fullName>
    </submittedName>
</protein>
<proteinExistence type="predicted"/>
<dbReference type="STRING" id="1618443.UV73_C0002G0113"/>